<dbReference type="InterPro" id="IPR003615">
    <property type="entry name" value="HNH_nuc"/>
</dbReference>
<dbReference type="Gene3D" id="1.10.30.50">
    <property type="match status" value="1"/>
</dbReference>
<dbReference type="EMBL" id="JAHQCW010000003">
    <property type="protein sequence ID" value="MBU9735478.1"/>
    <property type="molecule type" value="Genomic_DNA"/>
</dbReference>
<keyword evidence="2" id="KW-0540">Nuclease</keyword>
<keyword evidence="2" id="KW-0378">Hydrolase</keyword>
<sequence length="367" mass="43260">MELPYSSELPIHSFSRLFDNMSESYKLFWFQAVVEHVIQGKNRITFSEIIDYMIADAWYMVSEYRLNFGPSDTLEKLVFQIYENSGLKTTEKKENILKYLQDNQEPEVIQMKRTLALHVPFRLQAPFLTGAKASFWKSQATVIERMNQEKHLLYYYDQVQGLKRSIRINEEWLDYILANQSVLLGWLQFHMIEYLQKRNPSVPGIPNKISPPAKRHLEKVKKYWKAIVTVEPVCDIYTGKTLTGEEVSIDHFIPWSYVAHDELYNLTPTTKNVNSSKSNRLPDWNTYFGRLCRIEYQAYQIMWRNRTVHALFEHCKKEHINSQDALIKLYDPSIGQETFYKNLEDILHPVYNSALNMGFPKWEASGS</sequence>
<keyword evidence="2" id="KW-0255">Endonuclease</keyword>
<evidence type="ECO:0000313" key="2">
    <source>
        <dbReference type="EMBL" id="MBU9735478.1"/>
    </source>
</evidence>
<reference evidence="2" key="1">
    <citation type="submission" date="2021-06" db="EMBL/GenBank/DDBJ databases">
        <title>Description of novel taxa of the family Lachnospiraceae.</title>
        <authorList>
            <person name="Chaplin A.V."/>
            <person name="Sokolova S.R."/>
            <person name="Pikina A.P."/>
            <person name="Korzhanova M."/>
            <person name="Belova V."/>
            <person name="Korostin D."/>
            <person name="Efimov B.A."/>
        </authorList>
    </citation>
    <scope>NUCLEOTIDE SEQUENCE</scope>
    <source>
        <strain evidence="2">ASD5720</strain>
    </source>
</reference>
<evidence type="ECO:0000259" key="1">
    <source>
        <dbReference type="Pfam" id="PF13395"/>
    </source>
</evidence>
<dbReference type="GO" id="GO:0004519">
    <property type="term" value="F:endonuclease activity"/>
    <property type="evidence" value="ECO:0007669"/>
    <property type="project" value="UniProtKB-KW"/>
</dbReference>
<keyword evidence="3" id="KW-1185">Reference proteome</keyword>
<protein>
    <submittedName>
        <fullName evidence="2">HNH endonuclease</fullName>
    </submittedName>
</protein>
<dbReference type="CDD" id="cd00085">
    <property type="entry name" value="HNHc"/>
    <property type="match status" value="1"/>
</dbReference>
<accession>A0A949K4N7</accession>
<evidence type="ECO:0000313" key="3">
    <source>
        <dbReference type="Proteomes" id="UP000712157"/>
    </source>
</evidence>
<name>A0A949K4N7_9FIRM</name>
<dbReference type="Pfam" id="PF13395">
    <property type="entry name" value="HNH_4"/>
    <property type="match status" value="1"/>
</dbReference>
<gene>
    <name evidence="2" type="ORF">KTH89_02950</name>
</gene>
<comment type="caution">
    <text evidence="2">The sequence shown here is derived from an EMBL/GenBank/DDBJ whole genome shotgun (WGS) entry which is preliminary data.</text>
</comment>
<proteinExistence type="predicted"/>
<dbReference type="AlphaFoldDB" id="A0A949K4N7"/>
<dbReference type="Proteomes" id="UP000712157">
    <property type="component" value="Unassembled WGS sequence"/>
</dbReference>
<feature type="domain" description="HNH nuclease" evidence="1">
    <location>
        <begin position="235"/>
        <end position="282"/>
    </location>
</feature>
<dbReference type="RefSeq" id="WP_238720564.1">
    <property type="nucleotide sequence ID" value="NZ_JAHQCW010000003.1"/>
</dbReference>
<organism evidence="2 3">
    <name type="scientific">Diplocloster agilis</name>
    <dbReference type="NCBI Taxonomy" id="2850323"/>
    <lineage>
        <taxon>Bacteria</taxon>
        <taxon>Bacillati</taxon>
        <taxon>Bacillota</taxon>
        <taxon>Clostridia</taxon>
        <taxon>Lachnospirales</taxon>
        <taxon>Lachnospiraceae</taxon>
        <taxon>Diplocloster</taxon>
    </lineage>
</organism>